<dbReference type="PROSITE" id="PS50878">
    <property type="entry name" value="RT_POL"/>
    <property type="match status" value="1"/>
</dbReference>
<dbReference type="InterPro" id="IPR003615">
    <property type="entry name" value="HNH_nuc"/>
</dbReference>
<sequence length="548" mass="63303">MICSESNLLFSIRKVTYSSGGKTPGMDGITYTTPAERFSLFQKLLTYNLDGHLAVPVKRIHIPKPDGRVRPLGIPTVFDRVLQMVIKNALEPEWESQFESGSYGFRPRRSVNDAINRIYLALNKPGSRTWVLDADVSVCFDTISHEYLLQELKHFPYLDIINKWLKSGITFSNVWFESDQGTPQGGVLSPLLCNIALHGMEKELGVRTYNAKGHVDSNGPLMIRYADDFVVFYRSKQEAENGLDVVKDSLKKRGLTISEAKTRIVHAAQGFNFLGFNICYRPKDGKYLGTCIIPIGNGDFFVKYEDVGTYIQPGEKSITNFKNKMREIFKSHHGKNCKALCLKANAVIRGWANSKRAWHSNRTFRNLDHFLFDLQWAWACRQHPNKNKTWVRENYFTHLIAGPINNKWVFHAKGKSKIYMYQLKWFPIQRHILVQSAACADDPNFTDYWVKLDNIRMNKKLFNYWNHSDDDLSKSQFEICPICLESLFNGEEIHRHHIIEQRKGGPSNFSNLLFLHLPCHYQVHHSRGEKQEELQNILVAFKKSHPNR</sequence>
<reference evidence="2" key="1">
    <citation type="journal article" date="2013" name="Mol. Biol. Evol.">
        <title>Reverse Transcription of Spliced psbA mRNA in Chlamydomonas spp. and Its Possible Role in Evolutionary Intron Loss.</title>
        <authorList>
            <person name="Odom O.W."/>
            <person name="Herrin D.L."/>
        </authorList>
    </citation>
    <scope>NUCLEOTIDE SEQUENCE</scope>
</reference>
<feature type="domain" description="Reverse transcriptase" evidence="1">
    <location>
        <begin position="43"/>
        <end position="278"/>
    </location>
</feature>
<protein>
    <submittedName>
        <fullName evidence="2">RT-Mat-En</fullName>
    </submittedName>
</protein>
<dbReference type="CDD" id="cd00085">
    <property type="entry name" value="HNHc"/>
    <property type="match status" value="1"/>
</dbReference>
<dbReference type="InterPro" id="IPR030931">
    <property type="entry name" value="Group_II_RT_mat"/>
</dbReference>
<dbReference type="SUPFAM" id="SSF56672">
    <property type="entry name" value="DNA/RNA polymerases"/>
    <property type="match status" value="1"/>
</dbReference>
<dbReference type="InterPro" id="IPR000477">
    <property type="entry name" value="RT_dom"/>
</dbReference>
<keyword evidence="2" id="KW-0934">Plastid</keyword>
<evidence type="ECO:0000259" key="1">
    <source>
        <dbReference type="PROSITE" id="PS50878"/>
    </source>
</evidence>
<dbReference type="GO" id="GO:0004519">
    <property type="term" value="F:endonuclease activity"/>
    <property type="evidence" value="ECO:0007669"/>
    <property type="project" value="InterPro"/>
</dbReference>
<name>U5I1W8_CHLSU</name>
<dbReference type="AlphaFoldDB" id="U5I1W8"/>
<dbReference type="GO" id="GO:0008270">
    <property type="term" value="F:zinc ion binding"/>
    <property type="evidence" value="ECO:0007669"/>
    <property type="project" value="InterPro"/>
</dbReference>
<dbReference type="CDD" id="cd01651">
    <property type="entry name" value="RT_G2_intron"/>
    <property type="match status" value="1"/>
</dbReference>
<dbReference type="InterPro" id="IPR051083">
    <property type="entry name" value="GrpII_Intron_Splice-Mob/Def"/>
</dbReference>
<dbReference type="Gene3D" id="1.10.30.50">
    <property type="match status" value="1"/>
</dbReference>
<dbReference type="NCBIfam" id="TIGR04416">
    <property type="entry name" value="group_II_RT_mat"/>
    <property type="match status" value="1"/>
</dbReference>
<accession>U5I1W8</accession>
<organism evidence="2">
    <name type="scientific">Chlamydomonas subcaudata</name>
    <dbReference type="NCBI Taxonomy" id="163303"/>
    <lineage>
        <taxon>Eukaryota</taxon>
        <taxon>Viridiplantae</taxon>
        <taxon>Chlorophyta</taxon>
        <taxon>core chlorophytes</taxon>
        <taxon>Chlorophyceae</taxon>
        <taxon>CS clade</taxon>
        <taxon>Chlamydomonadales</taxon>
        <taxon>Chlamydomonadaceae</taxon>
        <taxon>Chlamydomonas</taxon>
    </lineage>
</organism>
<dbReference type="SMART" id="SM00507">
    <property type="entry name" value="HNHc"/>
    <property type="match status" value="1"/>
</dbReference>
<evidence type="ECO:0000313" key="2">
    <source>
        <dbReference type="EMBL" id="AFU83027.1"/>
    </source>
</evidence>
<dbReference type="Gene3D" id="3.30.70.270">
    <property type="match status" value="1"/>
</dbReference>
<dbReference type="Pfam" id="PF01844">
    <property type="entry name" value="HNH"/>
    <property type="match status" value="1"/>
</dbReference>
<dbReference type="Pfam" id="PF08388">
    <property type="entry name" value="GIIM"/>
    <property type="match status" value="1"/>
</dbReference>
<dbReference type="InterPro" id="IPR002711">
    <property type="entry name" value="HNH"/>
</dbReference>
<dbReference type="GO" id="GO:0003676">
    <property type="term" value="F:nucleic acid binding"/>
    <property type="evidence" value="ECO:0007669"/>
    <property type="project" value="InterPro"/>
</dbReference>
<proteinExistence type="predicted"/>
<dbReference type="PANTHER" id="PTHR34047:SF10">
    <property type="entry name" value="GROUP II INTRON-ASSOCIATED OPEN READING FRAME"/>
    <property type="match status" value="1"/>
</dbReference>
<dbReference type="EMBL" id="JQ267358">
    <property type="protein sequence ID" value="AFU83027.1"/>
    <property type="molecule type" value="Genomic_DNA"/>
</dbReference>
<dbReference type="PANTHER" id="PTHR34047">
    <property type="entry name" value="NUCLEAR INTRON MATURASE 1, MITOCHONDRIAL-RELATED"/>
    <property type="match status" value="1"/>
</dbReference>
<dbReference type="Pfam" id="PF00078">
    <property type="entry name" value="RVT_1"/>
    <property type="match status" value="1"/>
</dbReference>
<keyword evidence="2" id="KW-0150">Chloroplast</keyword>
<dbReference type="InterPro" id="IPR043128">
    <property type="entry name" value="Rev_trsase/Diguanyl_cyclase"/>
</dbReference>
<geneLocation type="chloroplast" evidence="2"/>
<dbReference type="InterPro" id="IPR013597">
    <property type="entry name" value="Mat_intron_G2"/>
</dbReference>
<dbReference type="InterPro" id="IPR043502">
    <property type="entry name" value="DNA/RNA_pol_sf"/>
</dbReference>